<comment type="similarity">
    <text evidence="2">Belongs to the UPF0220 family.</text>
</comment>
<comment type="caution">
    <text evidence="7">The sequence shown here is derived from an EMBL/GenBank/DDBJ whole genome shotgun (WGS) entry which is preliminary data.</text>
</comment>
<reference evidence="7 8" key="1">
    <citation type="submission" date="2016-07" db="EMBL/GenBank/DDBJ databases">
        <title>Pervasive Adenine N6-methylation of Active Genes in Fungi.</title>
        <authorList>
            <consortium name="DOE Joint Genome Institute"/>
            <person name="Mondo S.J."/>
            <person name="Dannebaum R.O."/>
            <person name="Kuo R.C."/>
            <person name="Labutti K."/>
            <person name="Haridas S."/>
            <person name="Kuo A."/>
            <person name="Salamov A."/>
            <person name="Ahrendt S.R."/>
            <person name="Lipzen A."/>
            <person name="Sullivan W."/>
            <person name="Andreopoulos W.B."/>
            <person name="Clum A."/>
            <person name="Lindquist E."/>
            <person name="Daum C."/>
            <person name="Ramamoorthy G.K."/>
            <person name="Gryganskyi A."/>
            <person name="Culley D."/>
            <person name="Magnuson J.K."/>
            <person name="James T.Y."/>
            <person name="O'Malley M.A."/>
            <person name="Stajich J.E."/>
            <person name="Spatafora J.W."/>
            <person name="Visel A."/>
            <person name="Grigoriev I.V."/>
        </authorList>
    </citation>
    <scope>NUCLEOTIDE SEQUENCE [LARGE SCALE GENOMIC DNA]</scope>
    <source>
        <strain evidence="7 8">CBS 931.73</strain>
    </source>
</reference>
<sequence>MNSWSDSRGPFLCAIPKFPALGMKKEIGAYVAGFLFAVGWWMFIDGIILSTTYKELPVFIGIEDYVSGIIATLGMIIVSSIDPSLLDDDSMTFGGSGVAKKARALLFVGMTAMGGGIAGSISILCIKYIAAGVDSSYFYLGIAPVVQNVAILLSSAALWLSRSSESDIHYDLLRG</sequence>
<organism evidence="7 8">
    <name type="scientific">Basidiobolus meristosporus CBS 931.73</name>
    <dbReference type="NCBI Taxonomy" id="1314790"/>
    <lineage>
        <taxon>Eukaryota</taxon>
        <taxon>Fungi</taxon>
        <taxon>Fungi incertae sedis</taxon>
        <taxon>Zoopagomycota</taxon>
        <taxon>Entomophthoromycotina</taxon>
        <taxon>Basidiobolomycetes</taxon>
        <taxon>Basidiobolales</taxon>
        <taxon>Basidiobolaceae</taxon>
        <taxon>Basidiobolus</taxon>
    </lineage>
</organism>
<dbReference type="FunCoup" id="A0A1Y1YM28">
    <property type="interactions" value="141"/>
</dbReference>
<evidence type="ECO:0000256" key="5">
    <source>
        <dbReference type="ARBA" id="ARBA00023136"/>
    </source>
</evidence>
<dbReference type="Proteomes" id="UP000193498">
    <property type="component" value="Unassembled WGS sequence"/>
</dbReference>
<name>A0A1Y1YM28_9FUNG</name>
<dbReference type="GO" id="GO:0016020">
    <property type="term" value="C:membrane"/>
    <property type="evidence" value="ECO:0007669"/>
    <property type="project" value="UniProtKB-SubCell"/>
</dbReference>
<feature type="transmembrane region" description="Helical" evidence="6">
    <location>
        <begin position="27"/>
        <end position="53"/>
    </location>
</feature>
<feature type="transmembrane region" description="Helical" evidence="6">
    <location>
        <begin position="105"/>
        <end position="130"/>
    </location>
</feature>
<feature type="transmembrane region" description="Helical" evidence="6">
    <location>
        <begin position="136"/>
        <end position="160"/>
    </location>
</feature>
<protein>
    <submittedName>
        <fullName evidence="7">UPF0220-domain-containing protein</fullName>
    </submittedName>
</protein>
<dbReference type="OrthoDB" id="268928at2759"/>
<keyword evidence="8" id="KW-1185">Reference proteome</keyword>
<evidence type="ECO:0000313" key="7">
    <source>
        <dbReference type="EMBL" id="ORX99062.1"/>
    </source>
</evidence>
<keyword evidence="4 6" id="KW-1133">Transmembrane helix</keyword>
<keyword evidence="5 6" id="KW-0472">Membrane</keyword>
<evidence type="ECO:0000256" key="4">
    <source>
        <dbReference type="ARBA" id="ARBA00022989"/>
    </source>
</evidence>
<dbReference type="InParanoid" id="A0A1Y1YM28"/>
<comment type="subcellular location">
    <subcellularLocation>
        <location evidence="1">Membrane</location>
        <topology evidence="1">Multi-pass membrane protein</topology>
    </subcellularLocation>
</comment>
<evidence type="ECO:0000313" key="8">
    <source>
        <dbReference type="Proteomes" id="UP000193498"/>
    </source>
</evidence>
<dbReference type="PANTHER" id="PTHR13180">
    <property type="entry name" value="SMALL MEMBRANE PROTEIN-RELATED"/>
    <property type="match status" value="1"/>
</dbReference>
<evidence type="ECO:0000256" key="6">
    <source>
        <dbReference type="SAM" id="Phobius"/>
    </source>
</evidence>
<evidence type="ECO:0000256" key="2">
    <source>
        <dbReference type="ARBA" id="ARBA00005335"/>
    </source>
</evidence>
<evidence type="ECO:0000256" key="1">
    <source>
        <dbReference type="ARBA" id="ARBA00004141"/>
    </source>
</evidence>
<dbReference type="AlphaFoldDB" id="A0A1Y1YM28"/>
<dbReference type="EMBL" id="MCFE01000103">
    <property type="protein sequence ID" value="ORX99062.1"/>
    <property type="molecule type" value="Genomic_DNA"/>
</dbReference>
<proteinExistence type="inferred from homology"/>
<evidence type="ECO:0000256" key="3">
    <source>
        <dbReference type="ARBA" id="ARBA00022692"/>
    </source>
</evidence>
<dbReference type="InterPro" id="IPR007919">
    <property type="entry name" value="UPF0220"/>
</dbReference>
<dbReference type="Pfam" id="PF05255">
    <property type="entry name" value="UPF0220"/>
    <property type="match status" value="1"/>
</dbReference>
<keyword evidence="3 6" id="KW-0812">Transmembrane</keyword>
<accession>A0A1Y1YM28</accession>
<feature type="transmembrane region" description="Helical" evidence="6">
    <location>
        <begin position="65"/>
        <end position="85"/>
    </location>
</feature>
<gene>
    <name evidence="7" type="ORF">K493DRAFT_213225</name>
</gene>